<dbReference type="Gene3D" id="3.40.190.80">
    <property type="match status" value="1"/>
</dbReference>
<protein>
    <recommendedName>
        <fullName evidence="3">Aminotransferase-like plant mobile domain-containing protein</fullName>
    </recommendedName>
</protein>
<keyword evidence="2" id="KW-0472">Membrane</keyword>
<dbReference type="Proteomes" id="UP001459277">
    <property type="component" value="Unassembled WGS sequence"/>
</dbReference>
<evidence type="ECO:0000259" key="3">
    <source>
        <dbReference type="Pfam" id="PF10536"/>
    </source>
</evidence>
<feature type="transmembrane region" description="Helical" evidence="2">
    <location>
        <begin position="42"/>
        <end position="65"/>
    </location>
</feature>
<dbReference type="EMBL" id="JAZDWU010000012">
    <property type="protein sequence ID" value="KAK9984195.1"/>
    <property type="molecule type" value="Genomic_DNA"/>
</dbReference>
<proteinExistence type="predicted"/>
<keyword evidence="5" id="KW-1185">Reference proteome</keyword>
<dbReference type="GO" id="GO:0042132">
    <property type="term" value="F:fructose 1,6-bisphosphate 1-phosphatase activity"/>
    <property type="evidence" value="ECO:0007669"/>
    <property type="project" value="InterPro"/>
</dbReference>
<organism evidence="4 5">
    <name type="scientific">Lithocarpus litseifolius</name>
    <dbReference type="NCBI Taxonomy" id="425828"/>
    <lineage>
        <taxon>Eukaryota</taxon>
        <taxon>Viridiplantae</taxon>
        <taxon>Streptophyta</taxon>
        <taxon>Embryophyta</taxon>
        <taxon>Tracheophyta</taxon>
        <taxon>Spermatophyta</taxon>
        <taxon>Magnoliopsida</taxon>
        <taxon>eudicotyledons</taxon>
        <taxon>Gunneridae</taxon>
        <taxon>Pentapetalae</taxon>
        <taxon>rosids</taxon>
        <taxon>fabids</taxon>
        <taxon>Fagales</taxon>
        <taxon>Fagaceae</taxon>
        <taxon>Lithocarpus</taxon>
    </lineage>
</organism>
<dbReference type="PANTHER" id="PTHR46033:SF8">
    <property type="entry name" value="PROTEIN MAINTENANCE OF MERISTEMS-LIKE"/>
    <property type="match status" value="1"/>
</dbReference>
<reference evidence="4 5" key="1">
    <citation type="submission" date="2024-01" db="EMBL/GenBank/DDBJ databases">
        <title>A telomere-to-telomere, gap-free genome of sweet tea (Lithocarpus litseifolius).</title>
        <authorList>
            <person name="Zhou J."/>
        </authorList>
    </citation>
    <scope>NUCLEOTIDE SEQUENCE [LARGE SCALE GENOMIC DNA]</scope>
    <source>
        <strain evidence="4">Zhou-2022a</strain>
        <tissue evidence="4">Leaf</tissue>
    </source>
</reference>
<dbReference type="InterPro" id="IPR044824">
    <property type="entry name" value="MAIN-like"/>
</dbReference>
<dbReference type="Pfam" id="PF10536">
    <property type="entry name" value="PMD"/>
    <property type="match status" value="1"/>
</dbReference>
<dbReference type="InterPro" id="IPR019557">
    <property type="entry name" value="AminoTfrase-like_pln_mobile"/>
</dbReference>
<accession>A0AAW2BJ88</accession>
<dbReference type="PRINTS" id="PR00115">
    <property type="entry name" value="F16BPHPHTASE"/>
</dbReference>
<feature type="domain" description="Aminotransferase-like plant mobile" evidence="3">
    <location>
        <begin position="94"/>
        <end position="249"/>
    </location>
</feature>
<comment type="caution">
    <text evidence="4">The sequence shown here is derived from an EMBL/GenBank/DDBJ whole genome shotgun (WGS) entry which is preliminary data.</text>
</comment>
<keyword evidence="2" id="KW-0812">Transmembrane</keyword>
<keyword evidence="2" id="KW-1133">Transmembrane helix</keyword>
<dbReference type="GO" id="GO:0010073">
    <property type="term" value="P:meristem maintenance"/>
    <property type="evidence" value="ECO:0007669"/>
    <property type="project" value="InterPro"/>
</dbReference>
<dbReference type="PANTHER" id="PTHR46033">
    <property type="entry name" value="PROTEIN MAIN-LIKE 2"/>
    <property type="match status" value="1"/>
</dbReference>
<evidence type="ECO:0000256" key="1">
    <source>
        <dbReference type="SAM" id="MobiDB-lite"/>
    </source>
</evidence>
<name>A0AAW2BJ88_9ROSI</name>
<evidence type="ECO:0000313" key="5">
    <source>
        <dbReference type="Proteomes" id="UP001459277"/>
    </source>
</evidence>
<gene>
    <name evidence="4" type="ORF">SO802_033720</name>
</gene>
<dbReference type="SUPFAM" id="SSF56655">
    <property type="entry name" value="Carbohydrate phosphatase"/>
    <property type="match status" value="1"/>
</dbReference>
<evidence type="ECO:0000313" key="4">
    <source>
        <dbReference type="EMBL" id="KAK9984195.1"/>
    </source>
</evidence>
<dbReference type="AlphaFoldDB" id="A0AAW2BJ88"/>
<feature type="region of interest" description="Disordered" evidence="1">
    <location>
        <begin position="613"/>
        <end position="637"/>
    </location>
</feature>
<evidence type="ECO:0000256" key="2">
    <source>
        <dbReference type="SAM" id="Phobius"/>
    </source>
</evidence>
<sequence>MLHRIQSKRYFEVLVQEFCEYGQIENAAKDVEAFVSYFKPNIFGLLFFVFGFPETVWVLFFMEVLGIVKVRNRKFVLPQGGLDSRIMQYIDGVGLTWLFKVPNMEIDHVLITALNEWWGLETHTFHLSHGEMGITLQDIEVIVGIPVDGFPVTRKTNLKSNEVCRDLLGHEPPPVIPNSNKSTLAGAKIRYKWLDAQFATPPVADSGDEVVQQHAHYHLLIWMGALLFMDKSADRVSLLPLQLLNPISNARHCGPIQGSHEYAQLRGRLYLPVHSGPLVIRCACGSIQTLVHRPRVAVGEVVGCKVVDLEGVDVVDVVELVTAVRQSQNPSMRKGMTWVQNSHGFKMIGYCLTMAVGHRDARLMMVLGHPTPPIMRTLFQPKSISVEAENNRGSKLVLSTGNGVNGFTLDPSLGEFILTHPDIKIPKKGRIYSINEGNAKNWDKATAKEGETATSIQENVTVCTDEAIKVVSKAETSMACEEPIKFVSKDEVIKVVSKAETSVVSEEAVKFVSKTETVMDHAAIKSKDIYGTSYRDVSCGIIDKIDKVDESECGNSDILFSQDLVVRDTNVPSCFITTTKNGVLNFKHFRKMMTSTNTQSGNSFNSLIPFSKHPYKDSDDGNEEMVESVKEEKKRKQMEAIAEDLFNNEKARNA</sequence>
<dbReference type="InterPro" id="IPR028343">
    <property type="entry name" value="FBPtase"/>
</dbReference>
<dbReference type="Gene3D" id="3.30.540.10">
    <property type="entry name" value="Fructose-1,6-Bisphosphatase, subunit A, domain 1"/>
    <property type="match status" value="1"/>
</dbReference>
<feature type="compositionally biased region" description="Basic and acidic residues" evidence="1">
    <location>
        <begin position="627"/>
        <end position="637"/>
    </location>
</feature>